<evidence type="ECO:0000313" key="2">
    <source>
        <dbReference type="EMBL" id="NKY26651.1"/>
    </source>
</evidence>
<dbReference type="RefSeq" id="WP_062973988.1">
    <property type="nucleotide sequence ID" value="NZ_JAAXOS010000004.1"/>
</dbReference>
<proteinExistence type="predicted"/>
<feature type="transmembrane region" description="Helical" evidence="1">
    <location>
        <begin position="66"/>
        <end position="87"/>
    </location>
</feature>
<feature type="transmembrane region" description="Helical" evidence="1">
    <location>
        <begin position="108"/>
        <end position="134"/>
    </location>
</feature>
<feature type="transmembrane region" description="Helical" evidence="1">
    <location>
        <begin position="37"/>
        <end position="60"/>
    </location>
</feature>
<organism evidence="2 3">
    <name type="scientific">Nocardia gamkensis</name>
    <dbReference type="NCBI Taxonomy" id="352869"/>
    <lineage>
        <taxon>Bacteria</taxon>
        <taxon>Bacillati</taxon>
        <taxon>Actinomycetota</taxon>
        <taxon>Actinomycetes</taxon>
        <taxon>Mycobacteriales</taxon>
        <taxon>Nocardiaceae</taxon>
        <taxon>Nocardia</taxon>
    </lineage>
</organism>
<evidence type="ECO:0000313" key="3">
    <source>
        <dbReference type="Proteomes" id="UP000540698"/>
    </source>
</evidence>
<name>A0A7X6R2V7_9NOCA</name>
<keyword evidence="3" id="KW-1185">Reference proteome</keyword>
<feature type="transmembrane region" description="Helical" evidence="1">
    <location>
        <begin position="6"/>
        <end position="25"/>
    </location>
</feature>
<protein>
    <recommendedName>
        <fullName evidence="4">DUF2269 domain-containing protein</fullName>
    </recommendedName>
</protein>
<accession>A0A7X6R2V7</accession>
<evidence type="ECO:0008006" key="4">
    <source>
        <dbReference type="Google" id="ProtNLM"/>
    </source>
</evidence>
<dbReference type="Proteomes" id="UP000540698">
    <property type="component" value="Unassembled WGS sequence"/>
</dbReference>
<keyword evidence="1" id="KW-1133">Transmembrane helix</keyword>
<evidence type="ECO:0000256" key="1">
    <source>
        <dbReference type="SAM" id="Phobius"/>
    </source>
</evidence>
<keyword evidence="1" id="KW-0472">Membrane</keyword>
<sequence length="137" mass="14336">MGIAALVSWLLTAGGGFFMLGTWIARGGTRQPSSTQLPVPVVFGHFTLAVAGLICWILYLVLDTDALAWVAFVLLIPVALLGFAMLLRWLPTYRARSAGTAEPPEGHFPVAIVAGHGVLAVLTVVLVLLTALGVGTS</sequence>
<reference evidence="2 3" key="1">
    <citation type="submission" date="2020-04" db="EMBL/GenBank/DDBJ databases">
        <title>MicrobeNet Type strains.</title>
        <authorList>
            <person name="Nicholson A.C."/>
        </authorList>
    </citation>
    <scope>NUCLEOTIDE SEQUENCE [LARGE SCALE GENOMIC DNA]</scope>
    <source>
        <strain evidence="2 3">DSM 44956</strain>
    </source>
</reference>
<gene>
    <name evidence="2" type="ORF">HGB38_10520</name>
</gene>
<dbReference type="AlphaFoldDB" id="A0A7X6R2V7"/>
<keyword evidence="1" id="KW-0812">Transmembrane</keyword>
<dbReference type="EMBL" id="JAAXOS010000004">
    <property type="protein sequence ID" value="NKY26651.1"/>
    <property type="molecule type" value="Genomic_DNA"/>
</dbReference>
<comment type="caution">
    <text evidence="2">The sequence shown here is derived from an EMBL/GenBank/DDBJ whole genome shotgun (WGS) entry which is preliminary data.</text>
</comment>